<evidence type="ECO:0000256" key="1">
    <source>
        <dbReference type="SAM" id="MobiDB-lite"/>
    </source>
</evidence>
<dbReference type="InterPro" id="IPR036609">
    <property type="entry name" value="LCCL_sf"/>
</dbReference>
<dbReference type="InterPro" id="IPR004043">
    <property type="entry name" value="LCCL"/>
</dbReference>
<dbReference type="PANTHER" id="PTHR31331:SF1">
    <property type="entry name" value="CYSTEINE RICH SECRETORY PROTEIN LCCL DOMAIN CONTAINING 2"/>
    <property type="match status" value="1"/>
</dbReference>
<sequence length="633" mass="69596">MVLDIEPASVPPHTHSSKEPHVDIEMNTSDSSFSRTAPNQSSRNSKRWQDSPYWKKVKSTIPAPIASRTRKIAQWFRGPEPPKPNRIAPIFERIQTFHIRHFARLPTIVRACIFVCAFMLWLVIFGVILSQDSLPRDIGGLGAPVRLSCTARLWPSAQSCGLDGVNCLPFDDSSFAFSCPADCASVQVLNPYAIGDASIVYRPLLVGGAPEESEGNELVYRGDSFICGAAIQAGILTDTSGGCGVVNLIGEKTTYGSHSQNGLTSIGFNSSFPMSFDFNQSAQILNDSAKCRDPRWDLLTLSTIFTAVLSLFTTHPATFFGPIFVITFWQIAMASDPPSYSDYPSLGSTALANFLPAAFIAVIIYQVSVRKTLRHLNAQYEKTILWVGALWVGALNSLTLDKIPISRLTGHDLKQQPGAITALVIIILILVALVLYQAWCFRVEGRLPRYLGIYAVLAFCLLILLAVPSENLRIHHYILGLLLVPGTATQTRISLLCQGLLVGLFINGVARWGFASILQTAAALRGDAQLGTGLVSILEPVINSTNITFAWEGLARGYEGVSVLVNDVERFRGFHKDGDNNFTWTRKALDHPEYFRFGFVNYQPFGGITYSDFTRAGTWWPNGTWDNPPPGRT</sequence>
<feature type="transmembrane region" description="Helical" evidence="2">
    <location>
        <begin position="451"/>
        <end position="469"/>
    </location>
</feature>
<evidence type="ECO:0000259" key="3">
    <source>
        <dbReference type="PROSITE" id="PS50820"/>
    </source>
</evidence>
<feature type="domain" description="LCCL" evidence="3">
    <location>
        <begin position="215"/>
        <end position="266"/>
    </location>
</feature>
<dbReference type="Gene3D" id="2.170.130.20">
    <property type="entry name" value="LCCL-like domain"/>
    <property type="match status" value="1"/>
</dbReference>
<keyword evidence="2" id="KW-0812">Transmembrane</keyword>
<comment type="caution">
    <text evidence="4">The sequence shown here is derived from an EMBL/GenBank/DDBJ whole genome shotgun (WGS) entry which is preliminary data.</text>
</comment>
<keyword evidence="2" id="KW-1133">Transmembrane helix</keyword>
<feature type="region of interest" description="Disordered" evidence="1">
    <location>
        <begin position="1"/>
        <end position="51"/>
    </location>
</feature>
<feature type="transmembrane region" description="Helical" evidence="2">
    <location>
        <begin position="489"/>
        <end position="510"/>
    </location>
</feature>
<dbReference type="PROSITE" id="PS50820">
    <property type="entry name" value="LCCL"/>
    <property type="match status" value="1"/>
</dbReference>
<dbReference type="Pfam" id="PF03815">
    <property type="entry name" value="LCCL"/>
    <property type="match status" value="1"/>
</dbReference>
<dbReference type="InterPro" id="IPR051957">
    <property type="entry name" value="CRISP-LCCL_domain"/>
</dbReference>
<dbReference type="EMBL" id="JAKJXO020000015">
    <property type="protein sequence ID" value="KAL1595901.1"/>
    <property type="molecule type" value="Genomic_DNA"/>
</dbReference>
<reference evidence="4 5" key="1">
    <citation type="submission" date="2024-02" db="EMBL/GenBank/DDBJ databases">
        <title>De novo assembly and annotation of 12 fungi associated with fruit tree decline syndrome in Ontario, Canada.</title>
        <authorList>
            <person name="Sulman M."/>
            <person name="Ellouze W."/>
            <person name="Ilyukhin E."/>
        </authorList>
    </citation>
    <scope>NUCLEOTIDE SEQUENCE [LARGE SCALE GENOMIC DNA]</scope>
    <source>
        <strain evidence="4 5">M42-189</strain>
    </source>
</reference>
<evidence type="ECO:0000256" key="2">
    <source>
        <dbReference type="SAM" id="Phobius"/>
    </source>
</evidence>
<keyword evidence="2" id="KW-0472">Membrane</keyword>
<feature type="transmembrane region" description="Helical" evidence="2">
    <location>
        <begin position="419"/>
        <end position="439"/>
    </location>
</feature>
<dbReference type="PANTHER" id="PTHR31331">
    <property type="entry name" value="LCCL DOMAIN PROTEIN (AFU_ORTHOLOGUE AFUA_5G08630)"/>
    <property type="match status" value="1"/>
</dbReference>
<evidence type="ECO:0000313" key="4">
    <source>
        <dbReference type="EMBL" id="KAL1595901.1"/>
    </source>
</evidence>
<dbReference type="SUPFAM" id="SSF69848">
    <property type="entry name" value="LCCL domain"/>
    <property type="match status" value="1"/>
</dbReference>
<dbReference type="Proteomes" id="UP001521785">
    <property type="component" value="Unassembled WGS sequence"/>
</dbReference>
<evidence type="ECO:0000313" key="5">
    <source>
        <dbReference type="Proteomes" id="UP001521785"/>
    </source>
</evidence>
<accession>A0ABR3QUQ5</accession>
<feature type="transmembrane region" description="Helical" evidence="2">
    <location>
        <begin position="351"/>
        <end position="368"/>
    </location>
</feature>
<feature type="transmembrane region" description="Helical" evidence="2">
    <location>
        <begin position="298"/>
        <end position="331"/>
    </location>
</feature>
<feature type="compositionally biased region" description="Polar residues" evidence="1">
    <location>
        <begin position="26"/>
        <end position="43"/>
    </location>
</feature>
<dbReference type="SMART" id="SM00603">
    <property type="entry name" value="LCCL"/>
    <property type="match status" value="1"/>
</dbReference>
<gene>
    <name evidence="4" type="ORF">SLS60_009591</name>
</gene>
<feature type="transmembrane region" description="Helical" evidence="2">
    <location>
        <begin position="108"/>
        <end position="129"/>
    </location>
</feature>
<organism evidence="4 5">
    <name type="scientific">Paraconiothyrium brasiliense</name>
    <dbReference type="NCBI Taxonomy" id="300254"/>
    <lineage>
        <taxon>Eukaryota</taxon>
        <taxon>Fungi</taxon>
        <taxon>Dikarya</taxon>
        <taxon>Ascomycota</taxon>
        <taxon>Pezizomycotina</taxon>
        <taxon>Dothideomycetes</taxon>
        <taxon>Pleosporomycetidae</taxon>
        <taxon>Pleosporales</taxon>
        <taxon>Massarineae</taxon>
        <taxon>Didymosphaeriaceae</taxon>
        <taxon>Paraconiothyrium</taxon>
    </lineage>
</organism>
<name>A0ABR3QUQ5_9PLEO</name>
<protein>
    <recommendedName>
        <fullName evidence="3">LCCL domain-containing protein</fullName>
    </recommendedName>
</protein>
<proteinExistence type="predicted"/>
<keyword evidence="5" id="KW-1185">Reference proteome</keyword>